<evidence type="ECO:0000256" key="2">
    <source>
        <dbReference type="ARBA" id="ARBA00007639"/>
    </source>
</evidence>
<comment type="caution">
    <text evidence="5">The sequence shown here is derived from an EMBL/GenBank/DDBJ whole genome shotgun (WGS) entry which is preliminary data.</text>
</comment>
<dbReference type="Gene3D" id="3.40.50.2300">
    <property type="match status" value="2"/>
</dbReference>
<dbReference type="PANTHER" id="PTHR46847">
    <property type="entry name" value="D-ALLOSE-BINDING PERIPLASMIC PROTEIN-RELATED"/>
    <property type="match status" value="1"/>
</dbReference>
<dbReference type="SUPFAM" id="SSF53822">
    <property type="entry name" value="Periplasmic binding protein-like I"/>
    <property type="match status" value="1"/>
</dbReference>
<evidence type="ECO:0000313" key="5">
    <source>
        <dbReference type="EMBL" id="EQD34843.1"/>
    </source>
</evidence>
<dbReference type="GO" id="GO:0030313">
    <property type="term" value="C:cell envelope"/>
    <property type="evidence" value="ECO:0007669"/>
    <property type="project" value="UniProtKB-SubCell"/>
</dbReference>
<keyword evidence="3" id="KW-0732">Signal</keyword>
<dbReference type="EMBL" id="AUZX01013681">
    <property type="protein sequence ID" value="EQD34843.1"/>
    <property type="molecule type" value="Genomic_DNA"/>
</dbReference>
<evidence type="ECO:0000256" key="1">
    <source>
        <dbReference type="ARBA" id="ARBA00004196"/>
    </source>
</evidence>
<name>T0YP09_9ZZZZ</name>
<protein>
    <submittedName>
        <fullName evidence="5">Periplasmic binding protein/LacI transcriptional regulator</fullName>
    </submittedName>
</protein>
<dbReference type="AlphaFoldDB" id="T0YP09"/>
<dbReference type="CDD" id="cd01536">
    <property type="entry name" value="PBP1_ABC_sugar_binding-like"/>
    <property type="match status" value="1"/>
</dbReference>
<dbReference type="Pfam" id="PF13407">
    <property type="entry name" value="Peripla_BP_4"/>
    <property type="match status" value="1"/>
</dbReference>
<evidence type="ECO:0000256" key="3">
    <source>
        <dbReference type="ARBA" id="ARBA00022729"/>
    </source>
</evidence>
<reference evidence="5" key="2">
    <citation type="journal article" date="2014" name="ISME J.">
        <title>Microbial stratification in low pH oxic and suboxic macroscopic growths along an acid mine drainage.</title>
        <authorList>
            <person name="Mendez-Garcia C."/>
            <person name="Mesa V."/>
            <person name="Sprenger R.R."/>
            <person name="Richter M."/>
            <person name="Diez M.S."/>
            <person name="Solano J."/>
            <person name="Bargiela R."/>
            <person name="Golyshina O.V."/>
            <person name="Manteca A."/>
            <person name="Ramos J.L."/>
            <person name="Gallego J.R."/>
            <person name="Llorente I."/>
            <person name="Martins Dos Santos V.A."/>
            <person name="Jensen O.N."/>
            <person name="Pelaez A.I."/>
            <person name="Sanchez J."/>
            <person name="Ferrer M."/>
        </authorList>
    </citation>
    <scope>NUCLEOTIDE SEQUENCE</scope>
</reference>
<organism evidence="5">
    <name type="scientific">mine drainage metagenome</name>
    <dbReference type="NCBI Taxonomy" id="410659"/>
    <lineage>
        <taxon>unclassified sequences</taxon>
        <taxon>metagenomes</taxon>
        <taxon>ecological metagenomes</taxon>
    </lineage>
</organism>
<dbReference type="InterPro" id="IPR028082">
    <property type="entry name" value="Peripla_BP_I"/>
</dbReference>
<sequence length="259" mass="27169">MSSLRAAAALAVLSSPPVSAAPLRLALSSAGLSYPFAAAIARGFRRAAARAGVQAIVLDAQNRVQRQANDLQDLIAEHVNGIVLMPLDSVIAQSWVNEAARAGIPVVAVGSEVGDPRTRPLRDVYPKLVALVTQDETAAGREAGRLAAQLLPPGRLAHIAIIQGAPGFPEVQQREQGFEQGLAAAHVRYRIVASQPADWRTQEADVVCQNILEAHPDVDLFFNEADNMAVGCARAVSSAGSKAKLIGIGGSRLAILSLE</sequence>
<feature type="non-terminal residue" evidence="5">
    <location>
        <position position="259"/>
    </location>
</feature>
<dbReference type="PANTHER" id="PTHR46847:SF1">
    <property type="entry name" value="D-ALLOSE-BINDING PERIPLASMIC PROTEIN-RELATED"/>
    <property type="match status" value="1"/>
</dbReference>
<dbReference type="InterPro" id="IPR025997">
    <property type="entry name" value="SBP_2_dom"/>
</dbReference>
<feature type="domain" description="Periplasmic binding protein" evidence="4">
    <location>
        <begin position="26"/>
        <end position="250"/>
    </location>
</feature>
<evidence type="ECO:0000259" key="4">
    <source>
        <dbReference type="Pfam" id="PF13407"/>
    </source>
</evidence>
<proteinExistence type="inferred from homology"/>
<comment type="similarity">
    <text evidence="2">Belongs to the bacterial solute-binding protein 2 family.</text>
</comment>
<comment type="subcellular location">
    <subcellularLocation>
        <location evidence="1">Cell envelope</location>
    </subcellularLocation>
</comment>
<gene>
    <name evidence="5" type="ORF">B1A_18536</name>
</gene>
<dbReference type="GO" id="GO:0030246">
    <property type="term" value="F:carbohydrate binding"/>
    <property type="evidence" value="ECO:0007669"/>
    <property type="project" value="UniProtKB-ARBA"/>
</dbReference>
<accession>T0YP09</accession>
<reference evidence="5" key="1">
    <citation type="submission" date="2013-08" db="EMBL/GenBank/DDBJ databases">
        <authorList>
            <person name="Mendez C."/>
            <person name="Richter M."/>
            <person name="Ferrer M."/>
            <person name="Sanchez J."/>
        </authorList>
    </citation>
    <scope>NUCLEOTIDE SEQUENCE</scope>
</reference>